<dbReference type="RefSeq" id="WP_171419023.1">
    <property type="nucleotide sequence ID" value="NZ_JABFOR010000043.1"/>
</dbReference>
<organism evidence="2 3">
    <name type="scientific">Paenibacillus alvei</name>
    <name type="common">Bacillus alvei</name>
    <dbReference type="NCBI Taxonomy" id="44250"/>
    <lineage>
        <taxon>Bacteria</taxon>
        <taxon>Bacillati</taxon>
        <taxon>Bacillota</taxon>
        <taxon>Bacilli</taxon>
        <taxon>Bacillales</taxon>
        <taxon>Paenibacillaceae</taxon>
        <taxon>Paenibacillus</taxon>
    </lineage>
</organism>
<evidence type="ECO:0000313" key="2">
    <source>
        <dbReference type="EMBL" id="NOJ73359.1"/>
    </source>
</evidence>
<dbReference type="Proteomes" id="UP000552038">
    <property type="component" value="Unassembled WGS sequence"/>
</dbReference>
<dbReference type="AlphaFoldDB" id="A0AAP7DL58"/>
<protein>
    <submittedName>
        <fullName evidence="2">GNAT family N-acetyltransferase</fullName>
    </submittedName>
</protein>
<reference evidence="2 3" key="1">
    <citation type="submission" date="2020-05" db="EMBL/GenBank/DDBJ databases">
        <title>Whole genome sequencing and identification of novel metabolites from Paenibacillus alvei strain JR949.</title>
        <authorList>
            <person name="Rajendhran J."/>
            <person name="Sree Pranav P."/>
            <person name="Mahalakshmi B."/>
            <person name="Karthikeyan R."/>
        </authorList>
    </citation>
    <scope>NUCLEOTIDE SEQUENCE [LARGE SCALE GENOMIC DNA]</scope>
    <source>
        <strain evidence="2 3">JR949</strain>
    </source>
</reference>
<dbReference type="PANTHER" id="PTHR43617">
    <property type="entry name" value="L-AMINO ACID N-ACETYLTRANSFERASE"/>
    <property type="match status" value="1"/>
</dbReference>
<dbReference type="InterPro" id="IPR050276">
    <property type="entry name" value="MshD_Acetyltransferase"/>
</dbReference>
<dbReference type="Gene3D" id="3.40.630.30">
    <property type="match status" value="1"/>
</dbReference>
<proteinExistence type="predicted"/>
<evidence type="ECO:0000313" key="3">
    <source>
        <dbReference type="Proteomes" id="UP000552038"/>
    </source>
</evidence>
<dbReference type="GO" id="GO:0016747">
    <property type="term" value="F:acyltransferase activity, transferring groups other than amino-acyl groups"/>
    <property type="evidence" value="ECO:0007669"/>
    <property type="project" value="InterPro"/>
</dbReference>
<dbReference type="Pfam" id="PF00583">
    <property type="entry name" value="Acetyltransf_1"/>
    <property type="match status" value="1"/>
</dbReference>
<dbReference type="EMBL" id="JABFOR010000043">
    <property type="protein sequence ID" value="NOJ73359.1"/>
    <property type="molecule type" value="Genomic_DNA"/>
</dbReference>
<dbReference type="SUPFAM" id="SSF55729">
    <property type="entry name" value="Acyl-CoA N-acyltransferases (Nat)"/>
    <property type="match status" value="1"/>
</dbReference>
<dbReference type="PROSITE" id="PS51186">
    <property type="entry name" value="GNAT"/>
    <property type="match status" value="1"/>
</dbReference>
<name>A0AAP7DL58_PAEAL</name>
<dbReference type="InterPro" id="IPR000182">
    <property type="entry name" value="GNAT_dom"/>
</dbReference>
<evidence type="ECO:0000259" key="1">
    <source>
        <dbReference type="PROSITE" id="PS51186"/>
    </source>
</evidence>
<dbReference type="InterPro" id="IPR016181">
    <property type="entry name" value="Acyl_CoA_acyltransferase"/>
</dbReference>
<sequence length="157" mass="18446">MKKLSIHPVTRDNWENAIQIKIHEEQVPFVPSIYEALTYAYIKPWDEALDPYLICDEEITIGFFYISYTPNSADNYWIGGFQIDKYHQGKGYGRRGLGKIIEFIQVNHPLCRLISLTVEQDNKRAQRLYESFGFVNQQEHNQDGEVIYQLILERSNV</sequence>
<accession>A0AAP7DL58</accession>
<feature type="domain" description="N-acetyltransferase" evidence="1">
    <location>
        <begin position="4"/>
        <end position="153"/>
    </location>
</feature>
<gene>
    <name evidence="2" type="ORF">HMI46_22790</name>
</gene>
<dbReference type="CDD" id="cd04301">
    <property type="entry name" value="NAT_SF"/>
    <property type="match status" value="1"/>
</dbReference>
<comment type="caution">
    <text evidence="2">The sequence shown here is derived from an EMBL/GenBank/DDBJ whole genome shotgun (WGS) entry which is preliminary data.</text>
</comment>